<feature type="compositionally biased region" description="Basic and acidic residues" evidence="1">
    <location>
        <begin position="533"/>
        <end position="547"/>
    </location>
</feature>
<protein>
    <submittedName>
        <fullName evidence="2">Uncharacterized protein</fullName>
    </submittedName>
</protein>
<feature type="compositionally biased region" description="Polar residues" evidence="1">
    <location>
        <begin position="465"/>
        <end position="479"/>
    </location>
</feature>
<dbReference type="PANTHER" id="PTHR40460:SF1">
    <property type="entry name" value="CSBD-LIKE DOMAIN-CONTAINING PROTEIN"/>
    <property type="match status" value="1"/>
</dbReference>
<dbReference type="STRING" id="1314674.A0A0D7B3H4"/>
<feature type="compositionally biased region" description="Polar residues" evidence="1">
    <location>
        <begin position="523"/>
        <end position="532"/>
    </location>
</feature>
<dbReference type="EMBL" id="KN880622">
    <property type="protein sequence ID" value="KIY64704.1"/>
    <property type="molecule type" value="Genomic_DNA"/>
</dbReference>
<dbReference type="Proteomes" id="UP000054007">
    <property type="component" value="Unassembled WGS sequence"/>
</dbReference>
<dbReference type="Gene3D" id="1.10.30.10">
    <property type="entry name" value="High mobility group box domain"/>
    <property type="match status" value="1"/>
</dbReference>
<dbReference type="OrthoDB" id="3033638at2759"/>
<organism evidence="2 3">
    <name type="scientific">Cylindrobasidium torrendii FP15055 ss-10</name>
    <dbReference type="NCBI Taxonomy" id="1314674"/>
    <lineage>
        <taxon>Eukaryota</taxon>
        <taxon>Fungi</taxon>
        <taxon>Dikarya</taxon>
        <taxon>Basidiomycota</taxon>
        <taxon>Agaricomycotina</taxon>
        <taxon>Agaricomycetes</taxon>
        <taxon>Agaricomycetidae</taxon>
        <taxon>Agaricales</taxon>
        <taxon>Marasmiineae</taxon>
        <taxon>Physalacriaceae</taxon>
        <taxon>Cylindrobasidium</taxon>
    </lineage>
</organism>
<gene>
    <name evidence="2" type="ORF">CYLTODRAFT_492889</name>
</gene>
<sequence length="547" mass="61117">MRKSKTAHTIDGTSVKLVASARSYGLSRLPWRCRTKITSRTVKTPAQRRNEKAARDQRRTALQLALREARTEVHTLAEGLHTRFPTYSAAWFERTIIQSSTKRRQRKILSWNVFVSRRARELNDEREHAGSAALKPPDLAGLLSSEWSQMSEAEKQPYHDGVVELEDRNDMKALAVQNVSINAFQDARQTIAQVRKMLSEMKARTGVESTVFAVRSKLDDYLRPIQILSSTTLNGFWELCIGKSVEEIGNRMEAYAVGGLENVLNKYARDITSLRAQVSDLVLRKLQEACYPDPAKQMDYKSFGHRYTDPYGIVIRNWPLAEFRPPYLITKRVELETLMVALLRTKIFDRLTKEEHTAYKARLPSAPPCITWATTNGETTRGLLPSAPDDLPEPELGGNATFGISGLDTDPPMQPSGSAPAPTMQPSGPTPAPTPAFTSMTLDLNKKMGEAKKRKKRSDAGKPRGQNSQVGNITGQRQWAESGRREHANGEAEVNAAKVKGYTEGTKNRFGGWKDSVFGAISGNKSKQSSGNVRKEKGERKQEFNRA</sequence>
<name>A0A0D7B3H4_9AGAR</name>
<evidence type="ECO:0000313" key="2">
    <source>
        <dbReference type="EMBL" id="KIY64704.1"/>
    </source>
</evidence>
<keyword evidence="3" id="KW-1185">Reference proteome</keyword>
<evidence type="ECO:0000313" key="3">
    <source>
        <dbReference type="Proteomes" id="UP000054007"/>
    </source>
</evidence>
<proteinExistence type="predicted"/>
<feature type="region of interest" description="Disordered" evidence="1">
    <location>
        <begin position="380"/>
        <end position="547"/>
    </location>
</feature>
<dbReference type="InterPro" id="IPR036910">
    <property type="entry name" value="HMG_box_dom_sf"/>
</dbReference>
<accession>A0A0D7B3H4</accession>
<dbReference type="SUPFAM" id="SSF47095">
    <property type="entry name" value="HMG-box"/>
    <property type="match status" value="1"/>
</dbReference>
<reference evidence="2 3" key="1">
    <citation type="journal article" date="2015" name="Fungal Genet. Biol.">
        <title>Evolution of novel wood decay mechanisms in Agaricales revealed by the genome sequences of Fistulina hepatica and Cylindrobasidium torrendii.</title>
        <authorList>
            <person name="Floudas D."/>
            <person name="Held B.W."/>
            <person name="Riley R."/>
            <person name="Nagy L.G."/>
            <person name="Koehler G."/>
            <person name="Ransdell A.S."/>
            <person name="Younus H."/>
            <person name="Chow J."/>
            <person name="Chiniquy J."/>
            <person name="Lipzen A."/>
            <person name="Tritt A."/>
            <person name="Sun H."/>
            <person name="Haridas S."/>
            <person name="LaButti K."/>
            <person name="Ohm R.A."/>
            <person name="Kues U."/>
            <person name="Blanchette R.A."/>
            <person name="Grigoriev I.V."/>
            <person name="Minto R.E."/>
            <person name="Hibbett D.S."/>
        </authorList>
    </citation>
    <scope>NUCLEOTIDE SEQUENCE [LARGE SCALE GENOMIC DNA]</scope>
    <source>
        <strain evidence="2 3">FP15055 ss-10</strain>
    </source>
</reference>
<dbReference type="AlphaFoldDB" id="A0A0D7B3H4"/>
<dbReference type="PANTHER" id="PTHR40460">
    <property type="entry name" value="CHROMOSOME 1, WHOLE GENOME SHOTGUN SEQUENCE"/>
    <property type="match status" value="1"/>
</dbReference>
<evidence type="ECO:0000256" key="1">
    <source>
        <dbReference type="SAM" id="MobiDB-lite"/>
    </source>
</evidence>